<organism evidence="2 3">
    <name type="scientific">Protopolystoma xenopodis</name>
    <dbReference type="NCBI Taxonomy" id="117903"/>
    <lineage>
        <taxon>Eukaryota</taxon>
        <taxon>Metazoa</taxon>
        <taxon>Spiralia</taxon>
        <taxon>Lophotrochozoa</taxon>
        <taxon>Platyhelminthes</taxon>
        <taxon>Monogenea</taxon>
        <taxon>Polyopisthocotylea</taxon>
        <taxon>Polystomatidea</taxon>
        <taxon>Polystomatidae</taxon>
        <taxon>Protopolystoma</taxon>
    </lineage>
</organism>
<reference evidence="2" key="1">
    <citation type="submission" date="2018-11" db="EMBL/GenBank/DDBJ databases">
        <authorList>
            <consortium name="Pathogen Informatics"/>
        </authorList>
    </citation>
    <scope>NUCLEOTIDE SEQUENCE</scope>
</reference>
<feature type="region of interest" description="Disordered" evidence="1">
    <location>
        <begin position="69"/>
        <end position="92"/>
    </location>
</feature>
<dbReference type="EMBL" id="CAAALY010112045">
    <property type="protein sequence ID" value="VEL30402.1"/>
    <property type="molecule type" value="Genomic_DNA"/>
</dbReference>
<dbReference type="Proteomes" id="UP000784294">
    <property type="component" value="Unassembled WGS sequence"/>
</dbReference>
<name>A0A448X7Y4_9PLAT</name>
<proteinExistence type="predicted"/>
<comment type="caution">
    <text evidence="2">The sequence shown here is derived from an EMBL/GenBank/DDBJ whole genome shotgun (WGS) entry which is preliminary data.</text>
</comment>
<evidence type="ECO:0000313" key="2">
    <source>
        <dbReference type="EMBL" id="VEL30402.1"/>
    </source>
</evidence>
<dbReference type="AlphaFoldDB" id="A0A448X7Y4"/>
<protein>
    <submittedName>
        <fullName evidence="2">Uncharacterized protein</fullName>
    </submittedName>
</protein>
<feature type="region of interest" description="Disordered" evidence="1">
    <location>
        <begin position="1"/>
        <end position="33"/>
    </location>
</feature>
<sequence>MVISSQASSGLRAAHSPLQTEEAEALTTAKPHRDSVAQCDCVAPLHSETAAHAGFSGVSFRHDRLACTDSKQLTNNSTHTQTNGTSKNPLSD</sequence>
<keyword evidence="3" id="KW-1185">Reference proteome</keyword>
<gene>
    <name evidence="2" type="ORF">PXEA_LOCUS23842</name>
</gene>
<evidence type="ECO:0000313" key="3">
    <source>
        <dbReference type="Proteomes" id="UP000784294"/>
    </source>
</evidence>
<evidence type="ECO:0000256" key="1">
    <source>
        <dbReference type="SAM" id="MobiDB-lite"/>
    </source>
</evidence>
<accession>A0A448X7Y4</accession>